<gene>
    <name evidence="5" type="ORF">Hypma_009988</name>
</gene>
<feature type="chain" id="PRO_5016672100" description="Yeast cell wall synthesis Kre9/Knh1-like N-terminal domain-containing protein" evidence="3">
    <location>
        <begin position="18"/>
        <end position="196"/>
    </location>
</feature>
<evidence type="ECO:0000256" key="1">
    <source>
        <dbReference type="ARBA" id="ARBA00022729"/>
    </source>
</evidence>
<dbReference type="OrthoDB" id="5316007at2759"/>
<dbReference type="InterPro" id="IPR018466">
    <property type="entry name" value="Kre9/Knh1-like_N"/>
</dbReference>
<evidence type="ECO:0000313" key="6">
    <source>
        <dbReference type="Proteomes" id="UP000076154"/>
    </source>
</evidence>
<dbReference type="Pfam" id="PF10342">
    <property type="entry name" value="Kre9_KNH"/>
    <property type="match status" value="1"/>
</dbReference>
<dbReference type="InterPro" id="IPR052479">
    <property type="entry name" value="GPI-anchor_Adhesion_Reg"/>
</dbReference>
<organism evidence="5 6">
    <name type="scientific">Hypsizygus marmoreus</name>
    <name type="common">White beech mushroom</name>
    <name type="synonym">Agaricus marmoreus</name>
    <dbReference type="NCBI Taxonomy" id="39966"/>
    <lineage>
        <taxon>Eukaryota</taxon>
        <taxon>Fungi</taxon>
        <taxon>Dikarya</taxon>
        <taxon>Basidiomycota</taxon>
        <taxon>Agaricomycotina</taxon>
        <taxon>Agaricomycetes</taxon>
        <taxon>Agaricomycetidae</taxon>
        <taxon>Agaricales</taxon>
        <taxon>Tricholomatineae</taxon>
        <taxon>Lyophyllaceae</taxon>
        <taxon>Hypsizygus</taxon>
    </lineage>
</organism>
<dbReference type="PANTHER" id="PTHR35185:SF1">
    <property type="entry name" value="UPF0619 GPI-ANCHORED MEMBRANE PROTEIN C1322.10"/>
    <property type="match status" value="1"/>
</dbReference>
<proteinExistence type="predicted"/>
<sequence>MRCATALYLSFIASAFAYRVTSPSEAKGWTTSGPQTLTWERVDTDPENFTVVLTNEDRGILPTDEFLAALVDGTKLTLQVNPPSGGWPTGESFRVNFVRDAEHTDTILAQSSEFDIKESTSTTSSGTSSHSSTTKTATGTTTAPTNTAGSNANTSPAPSSSDDSSSTPPGSNAALPSLNIQLRLVSVFALLGLFLA</sequence>
<protein>
    <recommendedName>
        <fullName evidence="4">Yeast cell wall synthesis Kre9/Knh1-like N-terminal domain-containing protein</fullName>
    </recommendedName>
</protein>
<evidence type="ECO:0000256" key="2">
    <source>
        <dbReference type="SAM" id="MobiDB-lite"/>
    </source>
</evidence>
<dbReference type="EMBL" id="LUEZ02000049">
    <property type="protein sequence ID" value="RDB22543.1"/>
    <property type="molecule type" value="Genomic_DNA"/>
</dbReference>
<feature type="domain" description="Yeast cell wall synthesis Kre9/Knh1-like N-terminal" evidence="4">
    <location>
        <begin position="22"/>
        <end position="116"/>
    </location>
</feature>
<reference evidence="5" key="1">
    <citation type="submission" date="2018-04" db="EMBL/GenBank/DDBJ databases">
        <title>Whole genome sequencing of Hypsizygus marmoreus.</title>
        <authorList>
            <person name="Choi I.-G."/>
            <person name="Min B."/>
            <person name="Kim J.-G."/>
            <person name="Kim S."/>
            <person name="Oh Y.-L."/>
            <person name="Kong W.-S."/>
            <person name="Park H."/>
            <person name="Jeong J."/>
            <person name="Song E.-S."/>
        </authorList>
    </citation>
    <scope>NUCLEOTIDE SEQUENCE [LARGE SCALE GENOMIC DNA]</scope>
    <source>
        <strain evidence="5">51987-8</strain>
    </source>
</reference>
<comment type="caution">
    <text evidence="5">The sequence shown here is derived from an EMBL/GenBank/DDBJ whole genome shotgun (WGS) entry which is preliminary data.</text>
</comment>
<evidence type="ECO:0000259" key="4">
    <source>
        <dbReference type="Pfam" id="PF10342"/>
    </source>
</evidence>
<dbReference type="InParanoid" id="A0A369JS70"/>
<feature type="region of interest" description="Disordered" evidence="2">
    <location>
        <begin position="111"/>
        <end position="172"/>
    </location>
</feature>
<feature type="signal peptide" evidence="3">
    <location>
        <begin position="1"/>
        <end position="17"/>
    </location>
</feature>
<evidence type="ECO:0000313" key="5">
    <source>
        <dbReference type="EMBL" id="RDB22543.1"/>
    </source>
</evidence>
<dbReference type="Proteomes" id="UP000076154">
    <property type="component" value="Unassembled WGS sequence"/>
</dbReference>
<keyword evidence="6" id="KW-1185">Reference proteome</keyword>
<feature type="compositionally biased region" description="Low complexity" evidence="2">
    <location>
        <begin position="119"/>
        <end position="171"/>
    </location>
</feature>
<dbReference type="AlphaFoldDB" id="A0A369JS70"/>
<evidence type="ECO:0000256" key="3">
    <source>
        <dbReference type="SAM" id="SignalP"/>
    </source>
</evidence>
<accession>A0A369JS70</accession>
<name>A0A369JS70_HYPMA</name>
<keyword evidence="1 3" id="KW-0732">Signal</keyword>
<dbReference type="PANTHER" id="PTHR35185">
    <property type="entry name" value="SERINE/THREONINE-RICH PROTEIN ADG2-RELATED"/>
    <property type="match status" value="1"/>
</dbReference>
<dbReference type="STRING" id="39966.A0A369JS70"/>